<dbReference type="Proteomes" id="UP000266426">
    <property type="component" value="Unassembled WGS sequence"/>
</dbReference>
<accession>A0A3A4R3Y4</accession>
<dbReference type="Pfam" id="PF00515">
    <property type="entry name" value="TPR_1"/>
    <property type="match status" value="1"/>
</dbReference>
<reference evidence="2 3" key="1">
    <citation type="journal article" date="2017" name="ISME J.">
        <title>Energy and carbon metabolisms in a deep terrestrial subsurface fluid microbial community.</title>
        <authorList>
            <person name="Momper L."/>
            <person name="Jungbluth S.P."/>
            <person name="Lee M.D."/>
            <person name="Amend J.P."/>
        </authorList>
    </citation>
    <scope>NUCLEOTIDE SEQUENCE [LARGE SCALE GENOMIC DNA]</scope>
    <source>
        <strain evidence="2">SURF_26</strain>
    </source>
</reference>
<proteinExistence type="predicted"/>
<feature type="repeat" description="TPR" evidence="1">
    <location>
        <begin position="121"/>
        <end position="154"/>
    </location>
</feature>
<dbReference type="PROSITE" id="PS50005">
    <property type="entry name" value="TPR"/>
    <property type="match status" value="2"/>
</dbReference>
<protein>
    <submittedName>
        <fullName evidence="2">Tetratricopeptide repeat protein</fullName>
    </submittedName>
</protein>
<evidence type="ECO:0000313" key="3">
    <source>
        <dbReference type="Proteomes" id="UP000266426"/>
    </source>
</evidence>
<dbReference type="SMART" id="SM00028">
    <property type="entry name" value="TPR"/>
    <property type="match status" value="4"/>
</dbReference>
<dbReference type="PROSITE" id="PS50293">
    <property type="entry name" value="TPR_REGION"/>
    <property type="match status" value="2"/>
</dbReference>
<dbReference type="EMBL" id="QZJZ01000022">
    <property type="protein sequence ID" value="RJP60795.1"/>
    <property type="molecule type" value="Genomic_DNA"/>
</dbReference>
<gene>
    <name evidence="2" type="ORF">C4541_03410</name>
</gene>
<keyword evidence="1" id="KW-0802">TPR repeat</keyword>
<dbReference type="AlphaFoldDB" id="A0A3A4R3Y4"/>
<dbReference type="InterPro" id="IPR019734">
    <property type="entry name" value="TPR_rpt"/>
</dbReference>
<feature type="repeat" description="TPR" evidence="1">
    <location>
        <begin position="188"/>
        <end position="221"/>
    </location>
</feature>
<dbReference type="PANTHER" id="PTHR12558">
    <property type="entry name" value="CELL DIVISION CYCLE 16,23,27"/>
    <property type="match status" value="1"/>
</dbReference>
<dbReference type="Gene3D" id="1.25.40.10">
    <property type="entry name" value="Tetratricopeptide repeat domain"/>
    <property type="match status" value="2"/>
</dbReference>
<sequence>MKRLYYLIFVYALVSATQGINMYAQEPVAPADNESVVQQPLAEELDNETKALLNQYYTQAFDALRHGEYSYAAMMFEKYLEISETKFKVFEYLTQIYMHTEDYIKAIGVLTRAIHKDPSYLKGYTMLGTAYRESGLYDEAIAAYQRALELKADSDTFLQLGLTYERKNQLDKAEEMYQETLQRNPFHAEAHFSIGLLRYREKDYEDAYKRINLATQLDPKNHLYPIYLEKLKFEAESAGVPILMNEPENN</sequence>
<dbReference type="PANTHER" id="PTHR12558:SF13">
    <property type="entry name" value="CELL DIVISION CYCLE PROTEIN 27 HOMOLOG"/>
    <property type="match status" value="1"/>
</dbReference>
<comment type="caution">
    <text evidence="2">The sequence shown here is derived from an EMBL/GenBank/DDBJ whole genome shotgun (WGS) entry which is preliminary data.</text>
</comment>
<dbReference type="InterPro" id="IPR011990">
    <property type="entry name" value="TPR-like_helical_dom_sf"/>
</dbReference>
<name>A0A3A4R3Y4_9BACT</name>
<evidence type="ECO:0000313" key="2">
    <source>
        <dbReference type="EMBL" id="RJP60795.1"/>
    </source>
</evidence>
<dbReference type="SUPFAM" id="SSF48452">
    <property type="entry name" value="TPR-like"/>
    <property type="match status" value="1"/>
</dbReference>
<dbReference type="Pfam" id="PF13432">
    <property type="entry name" value="TPR_16"/>
    <property type="match status" value="1"/>
</dbReference>
<organism evidence="2 3">
    <name type="scientific">Candidatus Auribacter fodinae</name>
    <dbReference type="NCBI Taxonomy" id="2093366"/>
    <lineage>
        <taxon>Bacteria</taxon>
        <taxon>Pseudomonadati</taxon>
        <taxon>Candidatus Auribacterota</taxon>
        <taxon>Candidatus Auribacteria</taxon>
        <taxon>Candidatus Auribacterales</taxon>
        <taxon>Candidatus Auribacteraceae</taxon>
        <taxon>Candidatus Auribacter</taxon>
    </lineage>
</organism>
<evidence type="ECO:0000256" key="1">
    <source>
        <dbReference type="PROSITE-ProRule" id="PRU00339"/>
    </source>
</evidence>